<keyword evidence="1" id="KW-0175">Coiled coil</keyword>
<organism evidence="2 3">
    <name type="scientific">Paramecium sonneborni</name>
    <dbReference type="NCBI Taxonomy" id="65129"/>
    <lineage>
        <taxon>Eukaryota</taxon>
        <taxon>Sar</taxon>
        <taxon>Alveolata</taxon>
        <taxon>Ciliophora</taxon>
        <taxon>Intramacronucleata</taxon>
        <taxon>Oligohymenophorea</taxon>
        <taxon>Peniculida</taxon>
        <taxon>Parameciidae</taxon>
        <taxon>Paramecium</taxon>
    </lineage>
</organism>
<dbReference type="EMBL" id="CAJJDN010000063">
    <property type="protein sequence ID" value="CAD8094808.1"/>
    <property type="molecule type" value="Genomic_DNA"/>
</dbReference>
<comment type="caution">
    <text evidence="2">The sequence shown here is derived from an EMBL/GenBank/DDBJ whole genome shotgun (WGS) entry which is preliminary data.</text>
</comment>
<keyword evidence="3" id="KW-1185">Reference proteome</keyword>
<protein>
    <submittedName>
        <fullName evidence="2">Uncharacterized protein</fullName>
    </submittedName>
</protein>
<evidence type="ECO:0000256" key="1">
    <source>
        <dbReference type="SAM" id="Coils"/>
    </source>
</evidence>
<reference evidence="2" key="1">
    <citation type="submission" date="2021-01" db="EMBL/GenBank/DDBJ databases">
        <authorList>
            <consortium name="Genoscope - CEA"/>
            <person name="William W."/>
        </authorList>
    </citation>
    <scope>NUCLEOTIDE SEQUENCE</scope>
</reference>
<evidence type="ECO:0000313" key="2">
    <source>
        <dbReference type="EMBL" id="CAD8094808.1"/>
    </source>
</evidence>
<sequence>MEEDISIKKSLDVKQNEILLLQNDMHFKKDELAQEQQLHYKSQYQILDRKTQQSYFEQKLNQVQVELQQLNLIIKQQQNQTMDYIQQISDMKNQNSELQLRMSKFDEETTEIIKKFNQEILTLKLNYDIYEQSYKQLETIIEKLNEQIDFQDESKQKNYHLNEHSQKNLIKQLQDQLQKSNQQIKDQYQQTIQVTNSVSIQTDTIILKQVIQNEEVKLRDVEYTINFIINNLDIMKEKINQNKNNINDLLSFKQMISNQITKQLGKIKKLSILPYRFKVQNYCELRRFLRFMNCNCNYKNKNNKQKIQNSKKLKNIFWILLYQIGNNYVNANYNRNTINKHLIIKIMVVLSNQRVQIQKMKIKVEAQLEIAKENLRLRKKIAILENQEMKQS</sequence>
<accession>A0A8S1NQM8</accession>
<dbReference type="AlphaFoldDB" id="A0A8S1NQM8"/>
<proteinExistence type="predicted"/>
<gene>
    <name evidence="2" type="ORF">PSON_ATCC_30995.1.T0630077</name>
</gene>
<dbReference type="Proteomes" id="UP000692954">
    <property type="component" value="Unassembled WGS sequence"/>
</dbReference>
<evidence type="ECO:0000313" key="3">
    <source>
        <dbReference type="Proteomes" id="UP000692954"/>
    </source>
</evidence>
<name>A0A8S1NQM8_9CILI</name>
<feature type="coiled-coil region" evidence="1">
    <location>
        <begin position="60"/>
        <end position="190"/>
    </location>
</feature>